<dbReference type="Pfam" id="PF07686">
    <property type="entry name" value="V-set"/>
    <property type="match status" value="1"/>
</dbReference>
<keyword evidence="1" id="KW-0812">Transmembrane</keyword>
<protein>
    <recommendedName>
        <fullName evidence="3">Immunoglobulin V-set domain-containing protein</fullName>
    </recommendedName>
</protein>
<sequence>MMLTSVFAWFIISSTTAYGDVMFLRRGTNASVEISCEFPNITKDGSLMAFALKCHQNQSKEVQYLNLNSTPKITNKNTRFSVKKLPKSRKVNVIITNLQEDDTDIYWCVFYYNKGLEVQIQINGSTEFFLYVEAPEQCSCSNLLLYVLTAVALLLFFCVLILTRAYYRKPTVQPVYEDMRAVRSLNRPKD</sequence>
<name>A0A8T2LZH2_ASTMX</name>
<dbReference type="InterPro" id="IPR013783">
    <property type="entry name" value="Ig-like_fold"/>
</dbReference>
<proteinExistence type="predicted"/>
<dbReference type="GO" id="GO:0038023">
    <property type="term" value="F:signaling receptor activity"/>
    <property type="evidence" value="ECO:0007669"/>
    <property type="project" value="InterPro"/>
</dbReference>
<dbReference type="GO" id="GO:0002250">
    <property type="term" value="P:adaptive immune response"/>
    <property type="evidence" value="ECO:0007669"/>
    <property type="project" value="InterPro"/>
</dbReference>
<evidence type="ECO:0000259" key="3">
    <source>
        <dbReference type="Pfam" id="PF07686"/>
    </source>
</evidence>
<dbReference type="OrthoDB" id="8917013at2759"/>
<dbReference type="AlphaFoldDB" id="A0A8T2LZH2"/>
<accession>A0A8T2LZH2</accession>
<evidence type="ECO:0000313" key="4">
    <source>
        <dbReference type="EMBL" id="KAG9277423.1"/>
    </source>
</evidence>
<reference evidence="4 5" key="1">
    <citation type="submission" date="2021-07" db="EMBL/GenBank/DDBJ databases">
        <authorList>
            <person name="Imarazene B."/>
            <person name="Zahm M."/>
            <person name="Klopp C."/>
            <person name="Cabau C."/>
            <person name="Beille S."/>
            <person name="Jouanno E."/>
            <person name="Castinel A."/>
            <person name="Lluch J."/>
            <person name="Gil L."/>
            <person name="Kuchtly C."/>
            <person name="Lopez Roques C."/>
            <person name="Donnadieu C."/>
            <person name="Parrinello H."/>
            <person name="Journot L."/>
            <person name="Du K."/>
            <person name="Schartl M."/>
            <person name="Retaux S."/>
            <person name="Guiguen Y."/>
        </authorList>
    </citation>
    <scope>NUCLEOTIDE SEQUENCE [LARGE SCALE GENOMIC DNA]</scope>
    <source>
        <strain evidence="4">Pach_M1</strain>
        <tissue evidence="4">Testis</tissue>
    </source>
</reference>
<dbReference type="Proteomes" id="UP000752171">
    <property type="component" value="Unassembled WGS sequence"/>
</dbReference>
<keyword evidence="2" id="KW-0732">Signal</keyword>
<organism evidence="4 5">
    <name type="scientific">Astyanax mexicanus</name>
    <name type="common">Blind cave fish</name>
    <name type="synonym">Astyanax fasciatus mexicanus</name>
    <dbReference type="NCBI Taxonomy" id="7994"/>
    <lineage>
        <taxon>Eukaryota</taxon>
        <taxon>Metazoa</taxon>
        <taxon>Chordata</taxon>
        <taxon>Craniata</taxon>
        <taxon>Vertebrata</taxon>
        <taxon>Euteleostomi</taxon>
        <taxon>Actinopterygii</taxon>
        <taxon>Neopterygii</taxon>
        <taxon>Teleostei</taxon>
        <taxon>Ostariophysi</taxon>
        <taxon>Characiformes</taxon>
        <taxon>Characoidei</taxon>
        <taxon>Acestrorhamphidae</taxon>
        <taxon>Acestrorhamphinae</taxon>
        <taxon>Astyanax</taxon>
    </lineage>
</organism>
<feature type="transmembrane region" description="Helical" evidence="1">
    <location>
        <begin position="143"/>
        <end position="163"/>
    </location>
</feature>
<dbReference type="PANTHER" id="PTHR15343:SF1">
    <property type="entry name" value="CD7 ANTIGEN-LIKE"/>
    <property type="match status" value="1"/>
</dbReference>
<dbReference type="GO" id="GO:0016020">
    <property type="term" value="C:membrane"/>
    <property type="evidence" value="ECO:0007669"/>
    <property type="project" value="InterPro"/>
</dbReference>
<evidence type="ECO:0000256" key="1">
    <source>
        <dbReference type="SAM" id="Phobius"/>
    </source>
</evidence>
<evidence type="ECO:0000256" key="2">
    <source>
        <dbReference type="SAM" id="SignalP"/>
    </source>
</evidence>
<dbReference type="PANTHER" id="PTHR15343">
    <property type="entry name" value="CD7"/>
    <property type="match status" value="1"/>
</dbReference>
<feature type="signal peptide" evidence="2">
    <location>
        <begin position="1"/>
        <end position="19"/>
    </location>
</feature>
<dbReference type="InterPro" id="IPR036179">
    <property type="entry name" value="Ig-like_dom_sf"/>
</dbReference>
<feature type="domain" description="Immunoglobulin V-set" evidence="3">
    <location>
        <begin position="28"/>
        <end position="112"/>
    </location>
</feature>
<keyword evidence="1" id="KW-0472">Membrane</keyword>
<dbReference type="EMBL" id="JAICCE010000005">
    <property type="protein sequence ID" value="KAG9277423.1"/>
    <property type="molecule type" value="Genomic_DNA"/>
</dbReference>
<evidence type="ECO:0000313" key="5">
    <source>
        <dbReference type="Proteomes" id="UP000752171"/>
    </source>
</evidence>
<feature type="chain" id="PRO_5035923421" description="Immunoglobulin V-set domain-containing protein" evidence="2">
    <location>
        <begin position="20"/>
        <end position="190"/>
    </location>
</feature>
<comment type="caution">
    <text evidence="4">The sequence shown here is derived from an EMBL/GenBank/DDBJ whole genome shotgun (WGS) entry which is preliminary data.</text>
</comment>
<gene>
    <name evidence="4" type="ORF">AMEX_G7429</name>
</gene>
<dbReference type="Gene3D" id="2.60.40.10">
    <property type="entry name" value="Immunoglobulins"/>
    <property type="match status" value="1"/>
</dbReference>
<dbReference type="InterPro" id="IPR039090">
    <property type="entry name" value="CD7"/>
</dbReference>
<dbReference type="SUPFAM" id="SSF48726">
    <property type="entry name" value="Immunoglobulin"/>
    <property type="match status" value="1"/>
</dbReference>
<dbReference type="InterPro" id="IPR013106">
    <property type="entry name" value="Ig_V-set"/>
</dbReference>
<keyword evidence="1" id="KW-1133">Transmembrane helix</keyword>